<dbReference type="AlphaFoldDB" id="A0A2I0W0J2"/>
<organism evidence="1 2">
    <name type="scientific">Dendrobium catenatum</name>
    <dbReference type="NCBI Taxonomy" id="906689"/>
    <lineage>
        <taxon>Eukaryota</taxon>
        <taxon>Viridiplantae</taxon>
        <taxon>Streptophyta</taxon>
        <taxon>Embryophyta</taxon>
        <taxon>Tracheophyta</taxon>
        <taxon>Spermatophyta</taxon>
        <taxon>Magnoliopsida</taxon>
        <taxon>Liliopsida</taxon>
        <taxon>Asparagales</taxon>
        <taxon>Orchidaceae</taxon>
        <taxon>Epidendroideae</taxon>
        <taxon>Malaxideae</taxon>
        <taxon>Dendrobiinae</taxon>
        <taxon>Dendrobium</taxon>
    </lineage>
</organism>
<evidence type="ECO:0000313" key="2">
    <source>
        <dbReference type="Proteomes" id="UP000233837"/>
    </source>
</evidence>
<proteinExistence type="predicted"/>
<evidence type="ECO:0000313" key="1">
    <source>
        <dbReference type="EMBL" id="PKU69183.1"/>
    </source>
</evidence>
<dbReference type="EMBL" id="KZ503041">
    <property type="protein sequence ID" value="PKU69183.1"/>
    <property type="molecule type" value="Genomic_DNA"/>
</dbReference>
<keyword evidence="2" id="KW-1185">Reference proteome</keyword>
<reference evidence="1 2" key="1">
    <citation type="journal article" date="2016" name="Sci. Rep.">
        <title>The Dendrobium catenatum Lindl. genome sequence provides insights into polysaccharide synthase, floral development and adaptive evolution.</title>
        <authorList>
            <person name="Zhang G.Q."/>
            <person name="Xu Q."/>
            <person name="Bian C."/>
            <person name="Tsai W.C."/>
            <person name="Yeh C.M."/>
            <person name="Liu K.W."/>
            <person name="Yoshida K."/>
            <person name="Zhang L.S."/>
            <person name="Chang S.B."/>
            <person name="Chen F."/>
            <person name="Shi Y."/>
            <person name="Su Y.Y."/>
            <person name="Zhang Y.Q."/>
            <person name="Chen L.J."/>
            <person name="Yin Y."/>
            <person name="Lin M."/>
            <person name="Huang H."/>
            <person name="Deng H."/>
            <person name="Wang Z.W."/>
            <person name="Zhu S.L."/>
            <person name="Zhao X."/>
            <person name="Deng C."/>
            <person name="Niu S.C."/>
            <person name="Huang J."/>
            <person name="Wang M."/>
            <person name="Liu G.H."/>
            <person name="Yang H.J."/>
            <person name="Xiao X.J."/>
            <person name="Hsiao Y.Y."/>
            <person name="Wu W.L."/>
            <person name="Chen Y.Y."/>
            <person name="Mitsuda N."/>
            <person name="Ohme-Takagi M."/>
            <person name="Luo Y.B."/>
            <person name="Van de Peer Y."/>
            <person name="Liu Z.J."/>
        </authorList>
    </citation>
    <scope>NUCLEOTIDE SEQUENCE [LARGE SCALE GENOMIC DNA]</scope>
    <source>
        <tissue evidence="1">The whole plant</tissue>
    </source>
</reference>
<name>A0A2I0W0J2_9ASPA</name>
<dbReference type="Proteomes" id="UP000233837">
    <property type="component" value="Unassembled WGS sequence"/>
</dbReference>
<accession>A0A2I0W0J2</accession>
<protein>
    <submittedName>
        <fullName evidence="1">Uncharacterized protein</fullName>
    </submittedName>
</protein>
<gene>
    <name evidence="1" type="ORF">MA16_Dca002453</name>
</gene>
<reference evidence="1 2" key="2">
    <citation type="journal article" date="2017" name="Nature">
        <title>The Apostasia genome and the evolution of orchids.</title>
        <authorList>
            <person name="Zhang G.Q."/>
            <person name="Liu K.W."/>
            <person name="Li Z."/>
            <person name="Lohaus R."/>
            <person name="Hsiao Y.Y."/>
            <person name="Niu S.C."/>
            <person name="Wang J.Y."/>
            <person name="Lin Y.C."/>
            <person name="Xu Q."/>
            <person name="Chen L.J."/>
            <person name="Yoshida K."/>
            <person name="Fujiwara S."/>
            <person name="Wang Z.W."/>
            <person name="Zhang Y.Q."/>
            <person name="Mitsuda N."/>
            <person name="Wang M."/>
            <person name="Liu G.H."/>
            <person name="Pecoraro L."/>
            <person name="Huang H.X."/>
            <person name="Xiao X.J."/>
            <person name="Lin M."/>
            <person name="Wu X.Y."/>
            <person name="Wu W.L."/>
            <person name="Chen Y.Y."/>
            <person name="Chang S.B."/>
            <person name="Sakamoto S."/>
            <person name="Ohme-Takagi M."/>
            <person name="Yagi M."/>
            <person name="Zeng S.J."/>
            <person name="Shen C.Y."/>
            <person name="Yeh C.M."/>
            <person name="Luo Y.B."/>
            <person name="Tsai W.C."/>
            <person name="Van de Peer Y."/>
            <person name="Liu Z.J."/>
        </authorList>
    </citation>
    <scope>NUCLEOTIDE SEQUENCE [LARGE SCALE GENOMIC DNA]</scope>
    <source>
        <tissue evidence="1">The whole plant</tissue>
    </source>
</reference>
<sequence length="306" mass="34539">MKLSLNEHQSSVGVTNLKDKVGGYAIALPRLHIIKNTKKHPHLHTEKNSLKQSKEDVHVKLDTMKPKESAFPPLVDSHSPLCENPLEAVTEKDSLLVELNTSVPHVQEVVLLNILSTDGERIDMDLEEGEFVSSDHHLLSSTSFKEPVMVAINNWEDDGKFMEDDFHEIHRGQSSDGNIPSTSNYNSDALMDTEEMHIAASCFAKDDNDTSFLDVFSSPFYIRSPRNYYKCLWSCFLLRGIIEREKILGGDFKGVWRGYSHGCSGEGSQVKFNNIGPVLCRHLEKCKRTTKCIFDSHCVFVLVEKT</sequence>